<keyword evidence="4" id="KW-1185">Reference proteome</keyword>
<proteinExistence type="predicted"/>
<feature type="region of interest" description="Disordered" evidence="2">
    <location>
        <begin position="1"/>
        <end position="47"/>
    </location>
</feature>
<name>A0A9K3GKP6_9EUKA</name>
<feature type="region of interest" description="Disordered" evidence="2">
    <location>
        <begin position="91"/>
        <end position="122"/>
    </location>
</feature>
<dbReference type="Proteomes" id="UP000265618">
    <property type="component" value="Unassembled WGS sequence"/>
</dbReference>
<keyword evidence="1" id="KW-0175">Coiled coil</keyword>
<feature type="compositionally biased region" description="Polar residues" evidence="2">
    <location>
        <begin position="1"/>
        <end position="19"/>
    </location>
</feature>
<sequence>MSWESSSPHQPRAATIQSRLEQHSARIKDQREHLSASQHNQVFDEPLDEGMSLREIQDLMESSFTPQINTPANLAPRESNVEDLLLQTGQKYQERREQRRLDSKAQERKGQSGTPTITGMARGLERPMKVEERLSQLANQKREQKKAAKAQLEQEELEGVTFKPQVTRAARDIDRGGIDVFESQIRWAEQTKQGIEALRKAEQDEVAASCSFTPNITERSAALEREARPIEDRLYSVQADTLQKRYSRWEQQMAEECPGVPEITEHAAQLHREGNATDRLYQDAEARAKRRDELQRQAEEEEMRALLAMNQHTSAPTPGSLFRRQAVEDSLLERGTESQRRHDSLVRSIQDRDSLRHTPHINERSQALANRKREKEGRRSDLYGLTPKQERQTTDEMVAAQSPFKPQINKRSRDICNVSDTVGVPRHMLLHRIHEKRLRGREERAKQAEERALDGHTFSPTLVTKVDHAQSESIYKRTSQWRDSKIKKQQDLAAIEASHELDGCTFTPVINKAPPVRVEPLPDVAELVAALQEEDNEEAMAEISRLGSGSTTEHAANLVESVSSFVARLERGRQQKADADAVVTDKGKGWTPKCTTPKAFRLGHSRKPDASAPKSTVSSLQAPVAHISLRDLEEGAARRSVSPSPVHVSVADLMSSTSVPMGVVERALTDIHTTFGQGRFDSAVGLGQRGAVPLSDEYAKRGVECKALMEAVESSKHSWRDAPPVYPPSDRRGAAEDEHVKRLNRGK</sequence>
<feature type="region of interest" description="Disordered" evidence="2">
    <location>
        <begin position="332"/>
        <end position="396"/>
    </location>
</feature>
<organism evidence="3 4">
    <name type="scientific">Kipferlia bialata</name>
    <dbReference type="NCBI Taxonomy" id="797122"/>
    <lineage>
        <taxon>Eukaryota</taxon>
        <taxon>Metamonada</taxon>
        <taxon>Carpediemonas-like organisms</taxon>
        <taxon>Kipferlia</taxon>
    </lineage>
</organism>
<dbReference type="PANTHER" id="PTHR37028">
    <property type="entry name" value="UNNAMED PRODUCT-RELATED"/>
    <property type="match status" value="1"/>
</dbReference>
<feature type="compositionally biased region" description="Basic and acidic residues" evidence="2">
    <location>
        <begin position="332"/>
        <end position="363"/>
    </location>
</feature>
<comment type="caution">
    <text evidence="3">The sequence shown here is derived from an EMBL/GenBank/DDBJ whole genome shotgun (WGS) entry which is preliminary data.</text>
</comment>
<protein>
    <submittedName>
        <fullName evidence="3">Uncharacterized protein</fullName>
    </submittedName>
</protein>
<evidence type="ECO:0000256" key="1">
    <source>
        <dbReference type="SAM" id="Coils"/>
    </source>
</evidence>
<dbReference type="PANTHER" id="PTHR37028:SF4">
    <property type="entry name" value="ALMS MOTIF DOMAIN-CONTAINING PROTEIN"/>
    <property type="match status" value="1"/>
</dbReference>
<feature type="compositionally biased region" description="Basic and acidic residues" evidence="2">
    <location>
        <begin position="371"/>
        <end position="381"/>
    </location>
</feature>
<evidence type="ECO:0000256" key="2">
    <source>
        <dbReference type="SAM" id="MobiDB-lite"/>
    </source>
</evidence>
<evidence type="ECO:0000313" key="3">
    <source>
        <dbReference type="EMBL" id="GIQ86427.1"/>
    </source>
</evidence>
<feature type="region of interest" description="Disordered" evidence="2">
    <location>
        <begin position="712"/>
        <end position="747"/>
    </location>
</feature>
<evidence type="ECO:0000313" key="4">
    <source>
        <dbReference type="Proteomes" id="UP000265618"/>
    </source>
</evidence>
<gene>
    <name evidence="3" type="ORF">KIPB_008281</name>
</gene>
<feature type="region of interest" description="Disordered" evidence="2">
    <location>
        <begin position="594"/>
        <end position="620"/>
    </location>
</feature>
<accession>A0A9K3GKP6</accession>
<feature type="coiled-coil region" evidence="1">
    <location>
        <begin position="281"/>
        <end position="311"/>
    </location>
</feature>
<dbReference type="EMBL" id="BDIP01002523">
    <property type="protein sequence ID" value="GIQ86427.1"/>
    <property type="molecule type" value="Genomic_DNA"/>
</dbReference>
<dbReference type="AlphaFoldDB" id="A0A9K3GKP6"/>
<feature type="coiled-coil region" evidence="1">
    <location>
        <begin position="131"/>
        <end position="158"/>
    </location>
</feature>
<feature type="non-terminal residue" evidence="3">
    <location>
        <position position="747"/>
    </location>
</feature>
<feature type="compositionally biased region" description="Basic and acidic residues" evidence="2">
    <location>
        <begin position="92"/>
        <end position="110"/>
    </location>
</feature>
<reference evidence="3 4" key="1">
    <citation type="journal article" date="2018" name="PLoS ONE">
        <title>The draft genome of Kipferlia bialata reveals reductive genome evolution in fornicate parasites.</title>
        <authorList>
            <person name="Tanifuji G."/>
            <person name="Takabayashi S."/>
            <person name="Kume K."/>
            <person name="Takagi M."/>
            <person name="Nakayama T."/>
            <person name="Kamikawa R."/>
            <person name="Inagaki Y."/>
            <person name="Hashimoto T."/>
        </authorList>
    </citation>
    <scope>NUCLEOTIDE SEQUENCE [LARGE SCALE GENOMIC DNA]</scope>
    <source>
        <strain evidence="3">NY0173</strain>
    </source>
</reference>
<feature type="compositionally biased region" description="Basic and acidic residues" evidence="2">
    <location>
        <begin position="20"/>
        <end position="34"/>
    </location>
</feature>
<feature type="compositionally biased region" description="Basic and acidic residues" evidence="2">
    <location>
        <begin position="729"/>
        <end position="741"/>
    </location>
</feature>